<feature type="region of interest" description="Disordered" evidence="1">
    <location>
        <begin position="135"/>
        <end position="204"/>
    </location>
</feature>
<feature type="compositionally biased region" description="Pro residues" evidence="1">
    <location>
        <begin position="186"/>
        <end position="204"/>
    </location>
</feature>
<organism evidence="2 3">
    <name type="scientific">Sphagnurus paluster</name>
    <dbReference type="NCBI Taxonomy" id="117069"/>
    <lineage>
        <taxon>Eukaryota</taxon>
        <taxon>Fungi</taxon>
        <taxon>Dikarya</taxon>
        <taxon>Basidiomycota</taxon>
        <taxon>Agaricomycotina</taxon>
        <taxon>Agaricomycetes</taxon>
        <taxon>Agaricomycetidae</taxon>
        <taxon>Agaricales</taxon>
        <taxon>Tricholomatineae</taxon>
        <taxon>Lyophyllaceae</taxon>
        <taxon>Sphagnurus</taxon>
    </lineage>
</organism>
<feature type="region of interest" description="Disordered" evidence="1">
    <location>
        <begin position="62"/>
        <end position="93"/>
    </location>
</feature>
<evidence type="ECO:0000256" key="1">
    <source>
        <dbReference type="SAM" id="MobiDB-lite"/>
    </source>
</evidence>
<name>A0A9P7GQ91_9AGAR</name>
<accession>A0A9P7GQ91</accession>
<dbReference type="Proteomes" id="UP000717328">
    <property type="component" value="Unassembled WGS sequence"/>
</dbReference>
<evidence type="ECO:0000313" key="2">
    <source>
        <dbReference type="EMBL" id="KAG5654201.1"/>
    </source>
</evidence>
<keyword evidence="3" id="KW-1185">Reference proteome</keyword>
<dbReference type="EMBL" id="JABCKI010000016">
    <property type="protein sequence ID" value="KAG5654201.1"/>
    <property type="molecule type" value="Genomic_DNA"/>
</dbReference>
<reference evidence="2" key="1">
    <citation type="submission" date="2021-02" db="EMBL/GenBank/DDBJ databases">
        <authorList>
            <person name="Nieuwenhuis M."/>
            <person name="Van De Peppel L.J.J."/>
        </authorList>
    </citation>
    <scope>NUCLEOTIDE SEQUENCE</scope>
    <source>
        <strain evidence="2">D49</strain>
    </source>
</reference>
<reference evidence="2" key="2">
    <citation type="submission" date="2021-10" db="EMBL/GenBank/DDBJ databases">
        <title>Phylogenomics reveals ancestral predisposition of the termite-cultivated fungus Termitomyces towards a domesticated lifestyle.</title>
        <authorList>
            <person name="Auxier B."/>
            <person name="Grum-Grzhimaylo A."/>
            <person name="Cardenas M.E."/>
            <person name="Lodge J.D."/>
            <person name="Laessoe T."/>
            <person name="Pedersen O."/>
            <person name="Smith M.E."/>
            <person name="Kuyper T.W."/>
            <person name="Franco-Molano E.A."/>
            <person name="Baroni T.J."/>
            <person name="Aanen D.K."/>
        </authorList>
    </citation>
    <scope>NUCLEOTIDE SEQUENCE</scope>
    <source>
        <strain evidence="2">D49</strain>
    </source>
</reference>
<protein>
    <submittedName>
        <fullName evidence="2">Uncharacterized protein</fullName>
    </submittedName>
</protein>
<sequence>MKKHRTPAKFFRNLFSLKRFRKGPESDLKDVKPASSEVQVQIESATDSEEISVSELVGLRFLEGGDGRPSTSPTPSVRGKQREGEERLSLYSSDEMDDTSVVLPVLELESLQVKPTNFAASVSAGLDALADQPYAGMEEEPPSPCGNVSPEQELGTADETNHPIVSGPIHTCNTEMDHWVRMAIGNPPPVPPPPVPSPPPVTAD</sequence>
<proteinExistence type="predicted"/>
<comment type="caution">
    <text evidence="2">The sequence shown here is derived from an EMBL/GenBank/DDBJ whole genome shotgun (WGS) entry which is preliminary data.</text>
</comment>
<gene>
    <name evidence="2" type="ORF">H0H81_006234</name>
</gene>
<dbReference type="AlphaFoldDB" id="A0A9P7GQ91"/>
<evidence type="ECO:0000313" key="3">
    <source>
        <dbReference type="Proteomes" id="UP000717328"/>
    </source>
</evidence>